<dbReference type="PROSITE" id="PS51192">
    <property type="entry name" value="HELICASE_ATP_BIND_1"/>
    <property type="match status" value="1"/>
</dbReference>
<feature type="domain" description="Helicase ATP-binding" evidence="9">
    <location>
        <begin position="58"/>
        <end position="252"/>
    </location>
</feature>
<dbReference type="Pfam" id="PF00271">
    <property type="entry name" value="Helicase_C"/>
    <property type="match status" value="1"/>
</dbReference>
<dbReference type="GO" id="GO:0005694">
    <property type="term" value="C:chromosome"/>
    <property type="evidence" value="ECO:0007669"/>
    <property type="project" value="TreeGrafter"/>
</dbReference>
<gene>
    <name evidence="11" type="primary">SGS1_7</name>
    <name evidence="11" type="ORF">PGT21_002842</name>
</gene>
<evidence type="ECO:0000256" key="1">
    <source>
        <dbReference type="ARBA" id="ARBA00005446"/>
    </source>
</evidence>
<dbReference type="GO" id="GO:0005737">
    <property type="term" value="C:cytoplasm"/>
    <property type="evidence" value="ECO:0007669"/>
    <property type="project" value="TreeGrafter"/>
</dbReference>
<evidence type="ECO:0000256" key="8">
    <source>
        <dbReference type="SAM" id="MobiDB-lite"/>
    </source>
</evidence>
<dbReference type="InterPro" id="IPR001650">
    <property type="entry name" value="Helicase_C-like"/>
</dbReference>
<evidence type="ECO:0000313" key="12">
    <source>
        <dbReference type="Proteomes" id="UP000324748"/>
    </source>
</evidence>
<keyword evidence="2" id="KW-0547">Nucleotide-binding</keyword>
<keyword evidence="3" id="KW-0067">ATP-binding</keyword>
<dbReference type="EMBL" id="VSWC01000157">
    <property type="protein sequence ID" value="KAA1074366.1"/>
    <property type="molecule type" value="Genomic_DNA"/>
</dbReference>
<comment type="catalytic activity">
    <reaction evidence="6">
        <text>Couples ATP hydrolysis with the unwinding of duplex DNA by translocating in the 3'-5' direction.</text>
        <dbReference type="EC" id="5.6.2.4"/>
    </reaction>
</comment>
<dbReference type="EC" id="5.6.2.4" evidence="7"/>
<dbReference type="PROSITE" id="PS51194">
    <property type="entry name" value="HELICASE_CTER"/>
    <property type="match status" value="1"/>
</dbReference>
<evidence type="ECO:0000259" key="9">
    <source>
        <dbReference type="PROSITE" id="PS51192"/>
    </source>
</evidence>
<comment type="similarity">
    <text evidence="1">Belongs to the helicase family. RecQ subfamily.</text>
</comment>
<evidence type="ECO:0000256" key="7">
    <source>
        <dbReference type="ARBA" id="ARBA00034808"/>
    </source>
</evidence>
<dbReference type="PANTHER" id="PTHR13710:SF105">
    <property type="entry name" value="ATP-DEPENDENT DNA HELICASE Q1"/>
    <property type="match status" value="1"/>
</dbReference>
<dbReference type="SUPFAM" id="SSF52540">
    <property type="entry name" value="P-loop containing nucleoside triphosphate hydrolases"/>
    <property type="match status" value="1"/>
</dbReference>
<evidence type="ECO:0000313" key="11">
    <source>
        <dbReference type="EMBL" id="KAA1074366.1"/>
    </source>
</evidence>
<keyword evidence="4" id="KW-0238">DNA-binding</keyword>
<sequence length="731" mass="81348">MLRHLHTPAIRVPHRTSGRVQLLKKISEKKGQALKQAIGEIAQAAYRQLAKDLQIETVSNLARGDNTFLLAGTGFGKSRIPEIYHKLHRKDSNAVILVLNPLDALGDNQVLEKIQAGFTAINLTKLTFNADEANKIVNGDYNFVYLSPEIFLNSPLWDQVYFCANFQDRLALVVVDEAHIVYQWGLVESGSGKHKLSLLGCLEDLGIFRPSYGKLGARLLTRNAKPILLMSATCRPAAVTEIKKSLKLEDHNVKVVSGELTRPEIRIIRRPIMTSMASCEDLVDLFPPKSEVPDASVVPTLIYSGTRNRTLQVMKSLDLARRTRGNSTRPNSTFVRRFHSCTGEKDKIKVVQDFADGLFPEISCTMALGMGQNWSRVRCVVQLGRADPSAICQMIGRAGRDGRAGLAIIYVEPNRKGGKNSVEEFDPCGSQGDDDRMDALAVTPLMLACLLFRLGYIPLSVEDPNYILEQEREVRASFVECHCSNCKPEMGEGLMRNIKKMNIDNMDEMMETEWTVPADVELTTGSANHTKRKRVGAHTATLTGGKRIKLSVPLQKVLSETLMDAFQTVFDKKYPTGTLFLASDVFGKEEIDEIIKKFGKINGVAGLRKRIGGQMVAGQMEALHMAIEGFIAGPLANEAKEKLERQKIARLAKRQEADRGRAERRAIEEEAGQSQREEKARLRKEEEDRLAAKKVIEDKWKAEQAVHLALLVRLAGEEATRRGVASIHRGC</sequence>
<evidence type="ECO:0000256" key="5">
    <source>
        <dbReference type="ARBA" id="ARBA00023235"/>
    </source>
</evidence>
<feature type="domain" description="Helicase C-terminal" evidence="10">
    <location>
        <begin position="291"/>
        <end position="451"/>
    </location>
</feature>
<dbReference type="GO" id="GO:0005524">
    <property type="term" value="F:ATP binding"/>
    <property type="evidence" value="ECO:0007669"/>
    <property type="project" value="UniProtKB-KW"/>
</dbReference>
<dbReference type="GO" id="GO:0009378">
    <property type="term" value="F:four-way junction helicase activity"/>
    <property type="evidence" value="ECO:0007669"/>
    <property type="project" value="TreeGrafter"/>
</dbReference>
<accession>A0A5B0MDX2</accession>
<dbReference type="GO" id="GO:0003677">
    <property type="term" value="F:DNA binding"/>
    <property type="evidence" value="ECO:0007669"/>
    <property type="project" value="UniProtKB-KW"/>
</dbReference>
<keyword evidence="11" id="KW-0347">Helicase</keyword>
<dbReference type="PANTHER" id="PTHR13710">
    <property type="entry name" value="DNA HELICASE RECQ FAMILY MEMBER"/>
    <property type="match status" value="1"/>
</dbReference>
<dbReference type="GO" id="GO:0000724">
    <property type="term" value="P:double-strand break repair via homologous recombination"/>
    <property type="evidence" value="ECO:0007669"/>
    <property type="project" value="TreeGrafter"/>
</dbReference>
<evidence type="ECO:0000256" key="3">
    <source>
        <dbReference type="ARBA" id="ARBA00022840"/>
    </source>
</evidence>
<dbReference type="SMART" id="SM00490">
    <property type="entry name" value="HELICc"/>
    <property type="match status" value="1"/>
</dbReference>
<feature type="region of interest" description="Disordered" evidence="8">
    <location>
        <begin position="659"/>
        <end position="684"/>
    </location>
</feature>
<dbReference type="Gene3D" id="3.40.50.300">
    <property type="entry name" value="P-loop containing nucleotide triphosphate hydrolases"/>
    <property type="match status" value="2"/>
</dbReference>
<dbReference type="GO" id="GO:0043138">
    <property type="term" value="F:3'-5' DNA helicase activity"/>
    <property type="evidence" value="ECO:0007669"/>
    <property type="project" value="UniProtKB-EC"/>
</dbReference>
<dbReference type="Pfam" id="PF00270">
    <property type="entry name" value="DEAD"/>
    <property type="match status" value="1"/>
</dbReference>
<dbReference type="Proteomes" id="UP000324748">
    <property type="component" value="Unassembled WGS sequence"/>
</dbReference>
<evidence type="ECO:0000259" key="10">
    <source>
        <dbReference type="PROSITE" id="PS51194"/>
    </source>
</evidence>
<name>A0A5B0MDX2_PUCGR</name>
<keyword evidence="12" id="KW-1185">Reference proteome</keyword>
<organism evidence="11 12">
    <name type="scientific">Puccinia graminis f. sp. tritici</name>
    <dbReference type="NCBI Taxonomy" id="56615"/>
    <lineage>
        <taxon>Eukaryota</taxon>
        <taxon>Fungi</taxon>
        <taxon>Dikarya</taxon>
        <taxon>Basidiomycota</taxon>
        <taxon>Pucciniomycotina</taxon>
        <taxon>Pucciniomycetes</taxon>
        <taxon>Pucciniales</taxon>
        <taxon>Pucciniaceae</taxon>
        <taxon>Puccinia</taxon>
    </lineage>
</organism>
<keyword evidence="11" id="KW-0378">Hydrolase</keyword>
<dbReference type="SMART" id="SM00487">
    <property type="entry name" value="DEXDc"/>
    <property type="match status" value="1"/>
</dbReference>
<dbReference type="InterPro" id="IPR027417">
    <property type="entry name" value="P-loop_NTPase"/>
</dbReference>
<evidence type="ECO:0000256" key="4">
    <source>
        <dbReference type="ARBA" id="ARBA00023125"/>
    </source>
</evidence>
<evidence type="ECO:0000256" key="2">
    <source>
        <dbReference type="ARBA" id="ARBA00022741"/>
    </source>
</evidence>
<protein>
    <recommendedName>
        <fullName evidence="7">DNA 3'-5' helicase</fullName>
        <ecNumber evidence="7">5.6.2.4</ecNumber>
    </recommendedName>
</protein>
<dbReference type="InterPro" id="IPR014001">
    <property type="entry name" value="Helicase_ATP-bd"/>
</dbReference>
<reference evidence="11 12" key="1">
    <citation type="submission" date="2019-05" db="EMBL/GenBank/DDBJ databases">
        <title>Emergence of the Ug99 lineage of the wheat stem rust pathogen through somatic hybridization.</title>
        <authorList>
            <person name="Li F."/>
            <person name="Upadhyaya N.M."/>
            <person name="Sperschneider J."/>
            <person name="Matny O."/>
            <person name="Nguyen-Phuc H."/>
            <person name="Mago R."/>
            <person name="Raley C."/>
            <person name="Miller M.E."/>
            <person name="Silverstein K.A.T."/>
            <person name="Henningsen E."/>
            <person name="Hirsch C.D."/>
            <person name="Visser B."/>
            <person name="Pretorius Z.A."/>
            <person name="Steffenson B.J."/>
            <person name="Schwessinger B."/>
            <person name="Dodds P.N."/>
            <person name="Figueroa M."/>
        </authorList>
    </citation>
    <scope>NUCLEOTIDE SEQUENCE [LARGE SCALE GENOMIC DNA]</scope>
    <source>
        <strain evidence="11">21-0</strain>
    </source>
</reference>
<evidence type="ECO:0000256" key="6">
    <source>
        <dbReference type="ARBA" id="ARBA00034617"/>
    </source>
</evidence>
<proteinExistence type="inferred from homology"/>
<keyword evidence="5" id="KW-0413">Isomerase</keyword>
<feature type="compositionally biased region" description="Basic and acidic residues" evidence="8">
    <location>
        <begin position="675"/>
        <end position="684"/>
    </location>
</feature>
<dbReference type="AlphaFoldDB" id="A0A5B0MDX2"/>
<feature type="compositionally biased region" description="Basic and acidic residues" evidence="8">
    <location>
        <begin position="659"/>
        <end position="668"/>
    </location>
</feature>
<dbReference type="InterPro" id="IPR011545">
    <property type="entry name" value="DEAD/DEAH_box_helicase_dom"/>
</dbReference>
<comment type="caution">
    <text evidence="11">The sequence shown here is derived from an EMBL/GenBank/DDBJ whole genome shotgun (WGS) entry which is preliminary data.</text>
</comment>